<dbReference type="InterPro" id="IPR048760">
    <property type="entry name" value="VP0354-like_sensor_dom"/>
</dbReference>
<evidence type="ECO:0000256" key="6">
    <source>
        <dbReference type="ARBA" id="ARBA00022777"/>
    </source>
</evidence>
<dbReference type="SMART" id="SM00086">
    <property type="entry name" value="PAC"/>
    <property type="match status" value="1"/>
</dbReference>
<dbReference type="InterPro" id="IPR000160">
    <property type="entry name" value="GGDEF_dom"/>
</dbReference>
<comment type="caution">
    <text evidence="13">The sequence shown here is derived from an EMBL/GenBank/DDBJ whole genome shotgun (WGS) entry which is preliminary data.</text>
</comment>
<evidence type="ECO:0000256" key="9">
    <source>
        <dbReference type="ARBA" id="ARBA00034247"/>
    </source>
</evidence>
<evidence type="ECO:0000256" key="2">
    <source>
        <dbReference type="ARBA" id="ARBA00012528"/>
    </source>
</evidence>
<dbReference type="CDD" id="cd01949">
    <property type="entry name" value="GGDEF"/>
    <property type="match status" value="1"/>
</dbReference>
<dbReference type="Pfam" id="PF21623">
    <property type="entry name" value="HK_sensor_dom_bact"/>
    <property type="match status" value="1"/>
</dbReference>
<comment type="catalytic activity">
    <reaction evidence="9">
        <text>2 GTP = 3',3'-c-di-GMP + 2 diphosphate</text>
        <dbReference type="Rhea" id="RHEA:24898"/>
        <dbReference type="ChEBI" id="CHEBI:33019"/>
        <dbReference type="ChEBI" id="CHEBI:37565"/>
        <dbReference type="ChEBI" id="CHEBI:58805"/>
        <dbReference type="EC" id="2.7.7.65"/>
    </reaction>
</comment>
<evidence type="ECO:0000256" key="4">
    <source>
        <dbReference type="ARBA" id="ARBA00022679"/>
    </source>
</evidence>
<gene>
    <name evidence="13" type="ORF">L2737_18570</name>
</gene>
<evidence type="ECO:0000256" key="8">
    <source>
        <dbReference type="ARBA" id="ARBA00023012"/>
    </source>
</evidence>
<dbReference type="PROSITE" id="PS50887">
    <property type="entry name" value="GGDEF"/>
    <property type="match status" value="1"/>
</dbReference>
<dbReference type="InterPro" id="IPR029151">
    <property type="entry name" value="Sensor-like_sf"/>
</dbReference>
<dbReference type="SUPFAM" id="SSF103190">
    <property type="entry name" value="Sensory domain-like"/>
    <property type="match status" value="2"/>
</dbReference>
<evidence type="ECO:0000259" key="11">
    <source>
        <dbReference type="PROSITE" id="PS50113"/>
    </source>
</evidence>
<keyword evidence="13" id="KW-0548">Nucleotidyltransferase</keyword>
<name>A0ABT0KTY3_9GAMM</name>
<dbReference type="RefSeq" id="WP_248956723.1">
    <property type="nucleotide sequence ID" value="NZ_JAKIKU010000013.1"/>
</dbReference>
<protein>
    <recommendedName>
        <fullName evidence="2">diguanylate cyclase</fullName>
        <ecNumber evidence="2">2.7.7.65</ecNumber>
    </recommendedName>
</protein>
<evidence type="ECO:0000256" key="3">
    <source>
        <dbReference type="ARBA" id="ARBA00022553"/>
    </source>
</evidence>
<dbReference type="SMART" id="SM00267">
    <property type="entry name" value="GGDEF"/>
    <property type="match status" value="1"/>
</dbReference>
<evidence type="ECO:0000256" key="10">
    <source>
        <dbReference type="SAM" id="Phobius"/>
    </source>
</evidence>
<dbReference type="InterPro" id="IPR000014">
    <property type="entry name" value="PAS"/>
</dbReference>
<dbReference type="EMBL" id="JAKIKU010000013">
    <property type="protein sequence ID" value="MCL1047307.1"/>
    <property type="molecule type" value="Genomic_DNA"/>
</dbReference>
<comment type="subcellular location">
    <subcellularLocation>
        <location evidence="1">Membrane</location>
    </subcellularLocation>
</comment>
<proteinExistence type="predicted"/>
<keyword evidence="10" id="KW-1133">Transmembrane helix</keyword>
<accession>A0ABT0KTY3</accession>
<evidence type="ECO:0000313" key="14">
    <source>
        <dbReference type="Proteomes" id="UP001202134"/>
    </source>
</evidence>
<keyword evidence="14" id="KW-1185">Reference proteome</keyword>
<dbReference type="GO" id="GO:0052621">
    <property type="term" value="F:diguanylate cyclase activity"/>
    <property type="evidence" value="ECO:0007669"/>
    <property type="project" value="UniProtKB-EC"/>
</dbReference>
<feature type="domain" description="GGDEF" evidence="12">
    <location>
        <begin position="501"/>
        <end position="625"/>
    </location>
</feature>
<evidence type="ECO:0000256" key="7">
    <source>
        <dbReference type="ARBA" id="ARBA00022840"/>
    </source>
</evidence>
<dbReference type="SUPFAM" id="SSF55073">
    <property type="entry name" value="Nucleotide cyclase"/>
    <property type="match status" value="1"/>
</dbReference>
<organism evidence="13 14">
    <name type="scientific">Shewanella electrodiphila</name>
    <dbReference type="NCBI Taxonomy" id="934143"/>
    <lineage>
        <taxon>Bacteria</taxon>
        <taxon>Pseudomonadati</taxon>
        <taxon>Pseudomonadota</taxon>
        <taxon>Gammaproteobacteria</taxon>
        <taxon>Alteromonadales</taxon>
        <taxon>Shewanellaceae</taxon>
        <taxon>Shewanella</taxon>
    </lineage>
</organism>
<dbReference type="Gene3D" id="3.30.450.20">
    <property type="entry name" value="PAS domain"/>
    <property type="match status" value="3"/>
</dbReference>
<dbReference type="InterPro" id="IPR043128">
    <property type="entry name" value="Rev_trsase/Diguanyl_cyclase"/>
</dbReference>
<keyword evidence="5" id="KW-0547">Nucleotide-binding</keyword>
<evidence type="ECO:0000256" key="5">
    <source>
        <dbReference type="ARBA" id="ARBA00022741"/>
    </source>
</evidence>
<dbReference type="InterPro" id="IPR029787">
    <property type="entry name" value="Nucleotide_cyclase"/>
</dbReference>
<reference evidence="13 14" key="1">
    <citation type="submission" date="2022-01" db="EMBL/GenBank/DDBJ databases">
        <title>Whole genome-based taxonomy of the Shewanellaceae.</title>
        <authorList>
            <person name="Martin-Rodriguez A.J."/>
        </authorList>
    </citation>
    <scope>NUCLEOTIDE SEQUENCE [LARGE SCALE GENOMIC DNA]</scope>
    <source>
        <strain evidence="13 14">DSM 24955</strain>
    </source>
</reference>
<dbReference type="NCBIfam" id="TIGR00229">
    <property type="entry name" value="sensory_box"/>
    <property type="match status" value="1"/>
</dbReference>
<keyword evidence="3" id="KW-0597">Phosphoprotein</keyword>
<feature type="transmembrane region" description="Helical" evidence="10">
    <location>
        <begin position="12"/>
        <end position="32"/>
    </location>
</feature>
<dbReference type="PROSITE" id="PS50113">
    <property type="entry name" value="PAC"/>
    <property type="match status" value="1"/>
</dbReference>
<dbReference type="InterPro" id="IPR035965">
    <property type="entry name" value="PAS-like_dom_sf"/>
</dbReference>
<keyword evidence="7" id="KW-0067">ATP-binding</keyword>
<dbReference type="InterPro" id="IPR050469">
    <property type="entry name" value="Diguanylate_Cyclase"/>
</dbReference>
<dbReference type="Gene3D" id="3.30.70.270">
    <property type="match status" value="1"/>
</dbReference>
<keyword evidence="4 13" id="KW-0808">Transferase</keyword>
<keyword evidence="6" id="KW-0418">Kinase</keyword>
<dbReference type="CDD" id="cd00130">
    <property type="entry name" value="PAS"/>
    <property type="match status" value="1"/>
</dbReference>
<dbReference type="PANTHER" id="PTHR45138:SF9">
    <property type="entry name" value="DIGUANYLATE CYCLASE DGCM-RELATED"/>
    <property type="match status" value="1"/>
</dbReference>
<dbReference type="Pfam" id="PF13426">
    <property type="entry name" value="PAS_9"/>
    <property type="match status" value="1"/>
</dbReference>
<keyword evidence="8" id="KW-0902">Two-component regulatory system</keyword>
<dbReference type="PANTHER" id="PTHR45138">
    <property type="entry name" value="REGULATORY COMPONENTS OF SENSORY TRANSDUCTION SYSTEM"/>
    <property type="match status" value="1"/>
</dbReference>
<dbReference type="Proteomes" id="UP001202134">
    <property type="component" value="Unassembled WGS sequence"/>
</dbReference>
<dbReference type="InterPro" id="IPR000700">
    <property type="entry name" value="PAS-assoc_C"/>
</dbReference>
<sequence>MHNTLRNKNIRVFKLIFSTVLFFAISLSLYVFSQYQRITSDQLTRINDSHKQRLAFSSQRLSDVIEEVDDIIKKISTSPQIELFSQTPSSRNRTALENMFYFIVKNENVYSHIRYLDASGIELIRVNNKQNNIERIPASQLEDKSKRPYFQHAQALKQGEIGTWPVDIETENGQLMKPIQTSLRIIMPVYHLNARQGYIVINLSVNNILNAIEEMQSDTFITRFIDENGNLLASDKPSEVLGHLFSTDEQHNLANDFAVLWQQILSSDEGRLTIDSMVYSYTELGLSAVYAPLGKYILISSPTSSAYVTEQKQNLLTKAILLLLLLLGFCSYLFKIYNSHENNQMNQQLMEAAFNGIAGVIITDKRFKLVKTNQVFVRVSGFTANELIGESLAKLNLKFSQTEMVAIQRHLQADNWQGEVMGTNKSGSEYALMVRIQVLRNSFSSVKKYVVTFTDITQRKQLEETLRNQSESDPLTGLWNRRKFDDELTKLNIFTKRYSNYQACLGIIDIDFFKKINDQYGHDVGDVALKNLASFLTSQCRETDIIARIGGEEFAILMPHTSLEQAEAVLNRLKQMIANSELMQFTVSGGISKVQDDATLAFKHADIALYTAKAAGRNQIQAFDANSLEHSKKLAVIAPLNLKHANDDVSIKQPVNL</sequence>
<keyword evidence="10" id="KW-0472">Membrane</keyword>
<keyword evidence="10" id="KW-0812">Transmembrane</keyword>
<dbReference type="InterPro" id="IPR001610">
    <property type="entry name" value="PAC"/>
</dbReference>
<evidence type="ECO:0000313" key="13">
    <source>
        <dbReference type="EMBL" id="MCL1047307.1"/>
    </source>
</evidence>
<dbReference type="NCBIfam" id="TIGR00254">
    <property type="entry name" value="GGDEF"/>
    <property type="match status" value="1"/>
</dbReference>
<evidence type="ECO:0000256" key="1">
    <source>
        <dbReference type="ARBA" id="ARBA00004370"/>
    </source>
</evidence>
<dbReference type="SUPFAM" id="SSF55785">
    <property type="entry name" value="PYP-like sensor domain (PAS domain)"/>
    <property type="match status" value="1"/>
</dbReference>
<evidence type="ECO:0000259" key="12">
    <source>
        <dbReference type="PROSITE" id="PS50887"/>
    </source>
</evidence>
<dbReference type="EC" id="2.7.7.65" evidence="2"/>
<dbReference type="Pfam" id="PF00990">
    <property type="entry name" value="GGDEF"/>
    <property type="match status" value="1"/>
</dbReference>
<feature type="domain" description="PAC" evidence="11">
    <location>
        <begin position="416"/>
        <end position="468"/>
    </location>
</feature>